<dbReference type="Gene3D" id="1.10.287.130">
    <property type="match status" value="1"/>
</dbReference>
<evidence type="ECO:0000313" key="8">
    <source>
        <dbReference type="EMBL" id="MFC6035970.1"/>
    </source>
</evidence>
<feature type="domain" description="Response regulatory" evidence="7">
    <location>
        <begin position="459"/>
        <end position="576"/>
    </location>
</feature>
<dbReference type="CDD" id="cd00082">
    <property type="entry name" value="HisKA"/>
    <property type="match status" value="1"/>
</dbReference>
<dbReference type="SMART" id="SM00448">
    <property type="entry name" value="REC"/>
    <property type="match status" value="1"/>
</dbReference>
<gene>
    <name evidence="8" type="ORF">ACFMB1_10475</name>
</gene>
<comment type="caution">
    <text evidence="8">The sequence shown here is derived from an EMBL/GenBank/DDBJ whole genome shotgun (WGS) entry which is preliminary data.</text>
</comment>
<dbReference type="SUPFAM" id="SSF47384">
    <property type="entry name" value="Homodimeric domain of signal transducing histidine kinase"/>
    <property type="match status" value="1"/>
</dbReference>
<dbReference type="GO" id="GO:0005524">
    <property type="term" value="F:ATP binding"/>
    <property type="evidence" value="ECO:0007669"/>
    <property type="project" value="UniProtKB-KW"/>
</dbReference>
<keyword evidence="5" id="KW-1133">Transmembrane helix</keyword>
<keyword evidence="3 4" id="KW-0597">Phosphoprotein</keyword>
<dbReference type="Gene3D" id="3.40.50.2300">
    <property type="match status" value="1"/>
</dbReference>
<dbReference type="Pfam" id="PF02518">
    <property type="entry name" value="HATPase_c"/>
    <property type="match status" value="1"/>
</dbReference>
<dbReference type="PANTHER" id="PTHR45339">
    <property type="entry name" value="HYBRID SIGNAL TRANSDUCTION HISTIDINE KINASE J"/>
    <property type="match status" value="1"/>
</dbReference>
<dbReference type="InterPro" id="IPR011006">
    <property type="entry name" value="CheY-like_superfamily"/>
</dbReference>
<dbReference type="InterPro" id="IPR003594">
    <property type="entry name" value="HATPase_dom"/>
</dbReference>
<dbReference type="EC" id="2.7.13.3" evidence="2"/>
<organism evidence="8 9">
    <name type="scientific">Hyphococcus aureus</name>
    <dbReference type="NCBI Taxonomy" id="2666033"/>
    <lineage>
        <taxon>Bacteria</taxon>
        <taxon>Pseudomonadati</taxon>
        <taxon>Pseudomonadota</taxon>
        <taxon>Alphaproteobacteria</taxon>
        <taxon>Parvularculales</taxon>
        <taxon>Parvularculaceae</taxon>
        <taxon>Hyphococcus</taxon>
    </lineage>
</organism>
<evidence type="ECO:0000256" key="1">
    <source>
        <dbReference type="ARBA" id="ARBA00000085"/>
    </source>
</evidence>
<dbReference type="Pfam" id="PF00512">
    <property type="entry name" value="HisKA"/>
    <property type="match status" value="1"/>
</dbReference>
<evidence type="ECO:0000256" key="5">
    <source>
        <dbReference type="SAM" id="Phobius"/>
    </source>
</evidence>
<dbReference type="SUPFAM" id="SSF52172">
    <property type="entry name" value="CheY-like"/>
    <property type="match status" value="1"/>
</dbReference>
<feature type="transmembrane region" description="Helical" evidence="5">
    <location>
        <begin position="168"/>
        <end position="193"/>
    </location>
</feature>
<feature type="transmembrane region" description="Helical" evidence="5">
    <location>
        <begin position="130"/>
        <end position="148"/>
    </location>
</feature>
<dbReference type="InterPro" id="IPR036890">
    <property type="entry name" value="HATPase_C_sf"/>
</dbReference>
<dbReference type="PROSITE" id="PS50110">
    <property type="entry name" value="RESPONSE_REGULATORY"/>
    <property type="match status" value="1"/>
</dbReference>
<keyword evidence="8" id="KW-0547">Nucleotide-binding</keyword>
<dbReference type="Proteomes" id="UP001596116">
    <property type="component" value="Unassembled WGS sequence"/>
</dbReference>
<dbReference type="Gene3D" id="3.30.565.10">
    <property type="entry name" value="Histidine kinase-like ATPase, C-terminal domain"/>
    <property type="match status" value="1"/>
</dbReference>
<evidence type="ECO:0000259" key="7">
    <source>
        <dbReference type="PROSITE" id="PS50110"/>
    </source>
</evidence>
<protein>
    <recommendedName>
        <fullName evidence="2">histidine kinase</fullName>
        <ecNumber evidence="2">2.7.13.3</ecNumber>
    </recommendedName>
</protein>
<feature type="transmembrane region" description="Helical" evidence="5">
    <location>
        <begin position="28"/>
        <end position="49"/>
    </location>
</feature>
<dbReference type="PRINTS" id="PR00344">
    <property type="entry name" value="BCTRLSENSOR"/>
</dbReference>
<dbReference type="SMART" id="SM00387">
    <property type="entry name" value="HATPase_c"/>
    <property type="match status" value="1"/>
</dbReference>
<dbReference type="CDD" id="cd16922">
    <property type="entry name" value="HATPase_EvgS-ArcB-TorS-like"/>
    <property type="match status" value="1"/>
</dbReference>
<dbReference type="InterPro" id="IPR003661">
    <property type="entry name" value="HisK_dim/P_dom"/>
</dbReference>
<dbReference type="InterPro" id="IPR036097">
    <property type="entry name" value="HisK_dim/P_sf"/>
</dbReference>
<dbReference type="EMBL" id="JBHPON010000002">
    <property type="protein sequence ID" value="MFC6035970.1"/>
    <property type="molecule type" value="Genomic_DNA"/>
</dbReference>
<evidence type="ECO:0000256" key="2">
    <source>
        <dbReference type="ARBA" id="ARBA00012438"/>
    </source>
</evidence>
<accession>A0ABW1KX72</accession>
<dbReference type="InterPro" id="IPR005467">
    <property type="entry name" value="His_kinase_dom"/>
</dbReference>
<feature type="modified residue" description="4-aspartylphosphate" evidence="4">
    <location>
        <position position="508"/>
    </location>
</feature>
<evidence type="ECO:0000259" key="6">
    <source>
        <dbReference type="PROSITE" id="PS50109"/>
    </source>
</evidence>
<evidence type="ECO:0000256" key="3">
    <source>
        <dbReference type="ARBA" id="ARBA00022553"/>
    </source>
</evidence>
<feature type="transmembrane region" description="Helical" evidence="5">
    <location>
        <begin position="55"/>
        <end position="75"/>
    </location>
</feature>
<reference evidence="8 9" key="1">
    <citation type="submission" date="2024-09" db="EMBL/GenBank/DDBJ databases">
        <authorList>
            <person name="Zhang Z.-H."/>
        </authorList>
    </citation>
    <scope>NUCLEOTIDE SEQUENCE [LARGE SCALE GENOMIC DNA]</scope>
    <source>
        <strain evidence="8 9">HHTR114</strain>
    </source>
</reference>
<keyword evidence="9" id="KW-1185">Reference proteome</keyword>
<comment type="catalytic activity">
    <reaction evidence="1">
        <text>ATP + protein L-histidine = ADP + protein N-phospho-L-histidine.</text>
        <dbReference type="EC" id="2.7.13.3"/>
    </reaction>
</comment>
<dbReference type="InterPro" id="IPR004358">
    <property type="entry name" value="Sig_transdc_His_kin-like_C"/>
</dbReference>
<evidence type="ECO:0000313" key="9">
    <source>
        <dbReference type="Proteomes" id="UP001596116"/>
    </source>
</evidence>
<proteinExistence type="predicted"/>
<sequence length="582" mass="63712">MKSWVDAYERFLRIPEISRPVLAARMRAVWIIGLMVVVTQICNMAIMWFSYGRWVYDHTIVSVAIVTVIVSMQLVRWYKNEVFYAMFYGLLMIGAVLGSAVPDHAGVNSAVVPFLALGPVMTGYMAGRRVALWTCAASVVTLSFLYWVSLNHPAAMAPYDYTRETNRFAQGIFAVFISTGIAVLITESLYSMLETMRENVRRAKSAEAVKTEFLATMSHELRTPLNGVIGLTDALLAGALPAHERRITDTIRQSGESLLLILNDLLDLSKIEAGKLAIEARPTDLRDLVRFVTDNWRENGAAKGLTISANVTGEIPASALVDDMRLRQILQNLMSNGVKFTTEGHVSLHLHGVNRGGGRYALEFRVTDTGKGIPDDKVARVFDKFEQGERGTTRQYGGTGLGLPICRMLAQLMGGSIGVERTGPAGSTFLLKLKVNEVADDKTGGDDVYDAADDMTGLRVLVAEDNEVNRLVVSEFLKAWGADADFAHDGAACLERLASRDYDIVLMDKHMPGMSGMETAQAIRKMDGPMAHVPIVAVTADAMPGEREAMLASGMNEFITKPLRAEALKAVILRTLKTRAAA</sequence>
<keyword evidence="8" id="KW-0067">ATP-binding</keyword>
<name>A0ABW1KX72_9PROT</name>
<dbReference type="PANTHER" id="PTHR45339:SF5">
    <property type="entry name" value="HISTIDINE KINASE"/>
    <property type="match status" value="1"/>
</dbReference>
<feature type="transmembrane region" description="Helical" evidence="5">
    <location>
        <begin position="82"/>
        <end position="101"/>
    </location>
</feature>
<dbReference type="RefSeq" id="WP_379882808.1">
    <property type="nucleotide sequence ID" value="NZ_JBHPON010000002.1"/>
</dbReference>
<dbReference type="InterPro" id="IPR001789">
    <property type="entry name" value="Sig_transdc_resp-reg_receiver"/>
</dbReference>
<keyword evidence="5" id="KW-0472">Membrane</keyword>
<dbReference type="SUPFAM" id="SSF55874">
    <property type="entry name" value="ATPase domain of HSP90 chaperone/DNA topoisomerase II/histidine kinase"/>
    <property type="match status" value="1"/>
</dbReference>
<dbReference type="SMART" id="SM00388">
    <property type="entry name" value="HisKA"/>
    <property type="match status" value="1"/>
</dbReference>
<dbReference type="PROSITE" id="PS50109">
    <property type="entry name" value="HIS_KIN"/>
    <property type="match status" value="1"/>
</dbReference>
<dbReference type="CDD" id="cd17546">
    <property type="entry name" value="REC_hyHK_CKI1_RcsC-like"/>
    <property type="match status" value="1"/>
</dbReference>
<dbReference type="Pfam" id="PF00072">
    <property type="entry name" value="Response_reg"/>
    <property type="match status" value="1"/>
</dbReference>
<keyword evidence="5" id="KW-0812">Transmembrane</keyword>
<evidence type="ECO:0000256" key="4">
    <source>
        <dbReference type="PROSITE-ProRule" id="PRU00169"/>
    </source>
</evidence>
<feature type="domain" description="Histidine kinase" evidence="6">
    <location>
        <begin position="216"/>
        <end position="437"/>
    </location>
</feature>